<feature type="binding site" evidence="10">
    <location>
        <position position="169"/>
    </location>
    <ligand>
        <name>UDP-N-acetyl-alpha-D-glucosamine</name>
        <dbReference type="ChEBI" id="CHEBI:57705"/>
    </ligand>
</feature>
<dbReference type="CDD" id="cd03785">
    <property type="entry name" value="GT28_MurG"/>
    <property type="match status" value="1"/>
</dbReference>
<comment type="caution">
    <text evidence="10">Lacks conserved residue(s) required for the propagation of feature annotation.</text>
</comment>
<dbReference type="Proteomes" id="UP000181992">
    <property type="component" value="Unassembled WGS sequence"/>
</dbReference>
<dbReference type="PANTHER" id="PTHR21015:SF27">
    <property type="entry name" value="UDP-N-ACETYLGLUCOSAMINE--N-ACETYLMURAMYL-(PENTAPEPTIDE) PYROPHOSPHORYL-UNDECAPRENOL N-ACETYLGLUCOSAMINE TRANSFERASE"/>
    <property type="match status" value="1"/>
</dbReference>
<comment type="caution">
    <text evidence="13">The sequence shown here is derived from an EMBL/GenBank/DDBJ whole genome shotgun (WGS) entry which is preliminary data.</text>
</comment>
<sequence>MKILFTGGGSGGHFYPIIAVAEKLNVLLEREKIASVNFYYMSTEPYNERLLSDNKIKFIPVIAGKVRGYFSVSNFVDFFKMGWGIVKAFFQLFALYPDVIFSKGGFPSFPVLFAARFFRIPVIIHESDSAPGRVNAWAGSFAQKIAISYPEAAQFFPAGRTALTGNPVREEILRPTGKDTFKELGLDPTIPVILILGGSLGAQIINEQFETLAPRLVDKYQVIHQTGEGNLESVHTTVLGLLGNNPHASRYHLYGYLDTETMRLASEAATIVVSRAGSAIFEIAAWGIPAIIIPITESNANHQRKNAYAYARAGASLVIEEANLGPSILLSEIDNLMSDEQRRTAMREAARTFSHVDGAEKIAEQIVAVLLRHQNPSTL</sequence>
<dbReference type="GO" id="GO:0051991">
    <property type="term" value="F:UDP-N-acetyl-D-glucosamine:N-acetylmuramoyl-L-alanyl-D-glutamyl-meso-2,6-diaminopimelyl-D-alanyl-D-alanine-diphosphoundecaprenol 4-beta-N-acetylglucosaminlytransferase activity"/>
    <property type="evidence" value="ECO:0007669"/>
    <property type="project" value="RHEA"/>
</dbReference>
<evidence type="ECO:0000259" key="12">
    <source>
        <dbReference type="Pfam" id="PF04101"/>
    </source>
</evidence>
<accession>A0A1J4V752</accession>
<evidence type="ECO:0000256" key="6">
    <source>
        <dbReference type="ARBA" id="ARBA00022984"/>
    </source>
</evidence>
<evidence type="ECO:0000259" key="11">
    <source>
        <dbReference type="Pfam" id="PF03033"/>
    </source>
</evidence>
<organism evidence="13 14">
    <name type="scientific">Candidatus Nomurabacteria bacterium CG1_02_43_90</name>
    <dbReference type="NCBI Taxonomy" id="1805281"/>
    <lineage>
        <taxon>Bacteria</taxon>
        <taxon>Candidatus Nomuraibacteriota</taxon>
    </lineage>
</organism>
<dbReference type="SUPFAM" id="SSF53756">
    <property type="entry name" value="UDP-Glycosyltransferase/glycogen phosphorylase"/>
    <property type="match status" value="1"/>
</dbReference>
<evidence type="ECO:0000256" key="7">
    <source>
        <dbReference type="ARBA" id="ARBA00023136"/>
    </source>
</evidence>
<name>A0A1J4V752_9BACT</name>
<dbReference type="GO" id="GO:0008360">
    <property type="term" value="P:regulation of cell shape"/>
    <property type="evidence" value="ECO:0007669"/>
    <property type="project" value="UniProtKB-KW"/>
</dbReference>
<evidence type="ECO:0000313" key="14">
    <source>
        <dbReference type="Proteomes" id="UP000181992"/>
    </source>
</evidence>
<evidence type="ECO:0000256" key="2">
    <source>
        <dbReference type="ARBA" id="ARBA00022618"/>
    </source>
</evidence>
<keyword evidence="4 10" id="KW-0808">Transferase</keyword>
<dbReference type="PANTHER" id="PTHR21015">
    <property type="entry name" value="UDP-N-ACETYLGLUCOSAMINE--N-ACETYLMURAMYL-(PENTAPEPTIDE) PYROPHOSPHORYL-UNDECAPRENOL N-ACETYLGLUCOSAMINE TRANSFERASE 1"/>
    <property type="match status" value="1"/>
</dbReference>
<keyword evidence="5 10" id="KW-0133">Cell shape</keyword>
<comment type="catalytic activity">
    <reaction evidence="10">
        <text>di-trans,octa-cis-undecaprenyl diphospho-N-acetyl-alpha-D-muramoyl-L-alanyl-D-glutamyl-meso-2,6-diaminopimeloyl-D-alanyl-D-alanine + UDP-N-acetyl-alpha-D-glucosamine = di-trans,octa-cis-undecaprenyl diphospho-[N-acetyl-alpha-D-glucosaminyl-(1-&gt;4)]-N-acetyl-alpha-D-muramoyl-L-alanyl-D-glutamyl-meso-2,6-diaminopimeloyl-D-alanyl-D-alanine + UDP + H(+)</text>
        <dbReference type="Rhea" id="RHEA:31227"/>
        <dbReference type="ChEBI" id="CHEBI:15378"/>
        <dbReference type="ChEBI" id="CHEBI:57705"/>
        <dbReference type="ChEBI" id="CHEBI:58223"/>
        <dbReference type="ChEBI" id="CHEBI:61387"/>
        <dbReference type="ChEBI" id="CHEBI:61388"/>
        <dbReference type="EC" id="2.4.1.227"/>
    </reaction>
</comment>
<dbReference type="GO" id="GO:0009252">
    <property type="term" value="P:peptidoglycan biosynthetic process"/>
    <property type="evidence" value="ECO:0007669"/>
    <property type="project" value="UniProtKB-UniRule"/>
</dbReference>
<keyword evidence="2 10" id="KW-0132">Cell division</keyword>
<proteinExistence type="inferred from homology"/>
<dbReference type="GO" id="GO:0071555">
    <property type="term" value="P:cell wall organization"/>
    <property type="evidence" value="ECO:0007669"/>
    <property type="project" value="UniProtKB-KW"/>
</dbReference>
<reference evidence="13 14" key="1">
    <citation type="journal article" date="2016" name="Environ. Microbiol.">
        <title>Genomic resolution of a cold subsurface aquifer community provides metabolic insights for novel microbes adapted to high CO concentrations.</title>
        <authorList>
            <person name="Probst A.J."/>
            <person name="Castelle C.J."/>
            <person name="Singh A."/>
            <person name="Brown C.T."/>
            <person name="Anantharaman K."/>
            <person name="Sharon I."/>
            <person name="Hug L.A."/>
            <person name="Burstein D."/>
            <person name="Emerson J.B."/>
            <person name="Thomas B.C."/>
            <person name="Banfield J.F."/>
        </authorList>
    </citation>
    <scope>NUCLEOTIDE SEQUENCE [LARGE SCALE GENOMIC DNA]</scope>
    <source>
        <strain evidence="13">CG1_02_43_90</strain>
    </source>
</reference>
<feature type="binding site" evidence="10">
    <location>
        <position position="303"/>
    </location>
    <ligand>
        <name>UDP-N-acetyl-alpha-D-glucosamine</name>
        <dbReference type="ChEBI" id="CHEBI:57705"/>
    </ligand>
</feature>
<evidence type="ECO:0000256" key="9">
    <source>
        <dbReference type="ARBA" id="ARBA00023316"/>
    </source>
</evidence>
<evidence type="ECO:0000256" key="5">
    <source>
        <dbReference type="ARBA" id="ARBA00022960"/>
    </source>
</evidence>
<dbReference type="AlphaFoldDB" id="A0A1J4V752"/>
<gene>
    <name evidence="10" type="primary">murG</name>
    <name evidence="13" type="ORF">AUJ77_02280</name>
</gene>
<comment type="function">
    <text evidence="10">Cell wall formation. Catalyzes the transfer of a GlcNAc subunit on undecaprenyl-pyrophosphoryl-MurNAc-pentapeptide (lipid intermediate I) to form undecaprenyl-pyrophosphoryl-MurNAc-(pentapeptide)GlcNAc (lipid intermediate II).</text>
</comment>
<keyword evidence="6 10" id="KW-0573">Peptidoglycan synthesis</keyword>
<dbReference type="Gene3D" id="3.40.50.2000">
    <property type="entry name" value="Glycogen Phosphorylase B"/>
    <property type="match status" value="2"/>
</dbReference>
<comment type="pathway">
    <text evidence="10">Cell wall biogenesis; peptidoglycan biosynthesis.</text>
</comment>
<feature type="domain" description="Glycosyl transferase family 28 C-terminal" evidence="12">
    <location>
        <begin position="192"/>
        <end position="361"/>
    </location>
</feature>
<dbReference type="InterPro" id="IPR004276">
    <property type="entry name" value="GlycoTrans_28_N"/>
</dbReference>
<dbReference type="GO" id="GO:0005886">
    <property type="term" value="C:plasma membrane"/>
    <property type="evidence" value="ECO:0007669"/>
    <property type="project" value="UniProtKB-SubCell"/>
</dbReference>
<dbReference type="HAMAP" id="MF_00033">
    <property type="entry name" value="MurG"/>
    <property type="match status" value="1"/>
</dbReference>
<protein>
    <recommendedName>
        <fullName evidence="10">UDP-N-acetylglucosamine--N-acetylmuramyl-(pentapeptide) pyrophosphoryl-undecaprenol N-acetylglucosamine transferase</fullName>
        <ecNumber evidence="10">2.4.1.227</ecNumber>
    </recommendedName>
    <alternativeName>
        <fullName evidence="10">Undecaprenyl-PP-MurNAc-pentapeptide-UDPGlcNAc GlcNAc transferase</fullName>
    </alternativeName>
</protein>
<dbReference type="GO" id="GO:0051301">
    <property type="term" value="P:cell division"/>
    <property type="evidence" value="ECO:0007669"/>
    <property type="project" value="UniProtKB-KW"/>
</dbReference>
<evidence type="ECO:0000313" key="13">
    <source>
        <dbReference type="EMBL" id="OIO30613.1"/>
    </source>
</evidence>
<feature type="binding site" evidence="10">
    <location>
        <position position="199"/>
    </location>
    <ligand>
        <name>UDP-N-acetyl-alpha-D-glucosamine</name>
        <dbReference type="ChEBI" id="CHEBI:57705"/>
    </ligand>
</feature>
<dbReference type="InterPro" id="IPR007235">
    <property type="entry name" value="Glyco_trans_28_C"/>
</dbReference>
<evidence type="ECO:0000256" key="10">
    <source>
        <dbReference type="HAMAP-Rule" id="MF_00033"/>
    </source>
</evidence>
<dbReference type="Pfam" id="PF03033">
    <property type="entry name" value="Glyco_transf_28"/>
    <property type="match status" value="1"/>
</dbReference>
<feature type="domain" description="Glycosyltransferase family 28 N-terminal" evidence="11">
    <location>
        <begin position="3"/>
        <end position="147"/>
    </location>
</feature>
<dbReference type="EMBL" id="MNVN01000015">
    <property type="protein sequence ID" value="OIO30613.1"/>
    <property type="molecule type" value="Genomic_DNA"/>
</dbReference>
<evidence type="ECO:0000256" key="1">
    <source>
        <dbReference type="ARBA" id="ARBA00022475"/>
    </source>
</evidence>
<comment type="similarity">
    <text evidence="10">Belongs to the glycosyltransferase 28 family. MurG subfamily.</text>
</comment>
<evidence type="ECO:0000256" key="3">
    <source>
        <dbReference type="ARBA" id="ARBA00022676"/>
    </source>
</evidence>
<keyword evidence="3 10" id="KW-0328">Glycosyltransferase</keyword>
<keyword evidence="1 10" id="KW-1003">Cell membrane</keyword>
<dbReference type="GO" id="GO:0050511">
    <property type="term" value="F:undecaprenyldiphospho-muramoylpentapeptide beta-N-acetylglucosaminyltransferase activity"/>
    <property type="evidence" value="ECO:0007669"/>
    <property type="project" value="UniProtKB-UniRule"/>
</dbReference>
<keyword evidence="8 10" id="KW-0131">Cell cycle</keyword>
<dbReference type="UniPathway" id="UPA00219"/>
<dbReference type="Pfam" id="PF04101">
    <property type="entry name" value="Glyco_tran_28_C"/>
    <property type="match status" value="1"/>
</dbReference>
<keyword evidence="9 10" id="KW-0961">Cell wall biogenesis/degradation</keyword>
<keyword evidence="7 10" id="KW-0472">Membrane</keyword>
<evidence type="ECO:0000256" key="8">
    <source>
        <dbReference type="ARBA" id="ARBA00023306"/>
    </source>
</evidence>
<comment type="subcellular location">
    <subcellularLocation>
        <location evidence="10">Cell membrane</location>
        <topology evidence="10">Peripheral membrane protein</topology>
        <orientation evidence="10">Cytoplasmic side</orientation>
    </subcellularLocation>
</comment>
<dbReference type="GO" id="GO:0005975">
    <property type="term" value="P:carbohydrate metabolic process"/>
    <property type="evidence" value="ECO:0007669"/>
    <property type="project" value="InterPro"/>
</dbReference>
<feature type="binding site" evidence="10">
    <location>
        <begin position="10"/>
        <end position="12"/>
    </location>
    <ligand>
        <name>UDP-N-acetyl-alpha-D-glucosamine</name>
        <dbReference type="ChEBI" id="CHEBI:57705"/>
    </ligand>
</feature>
<evidence type="ECO:0000256" key="4">
    <source>
        <dbReference type="ARBA" id="ARBA00022679"/>
    </source>
</evidence>
<dbReference type="EC" id="2.4.1.227" evidence="10"/>
<dbReference type="InterPro" id="IPR006009">
    <property type="entry name" value="GlcNAc_MurG"/>
</dbReference>
<dbReference type="STRING" id="1805281.AUJ77_02280"/>